<gene>
    <name evidence="2" type="ORF">PILCRDRAFT_17032</name>
</gene>
<reference evidence="3" key="2">
    <citation type="submission" date="2015-01" db="EMBL/GenBank/DDBJ databases">
        <title>Evolutionary Origins and Diversification of the Mycorrhizal Mutualists.</title>
        <authorList>
            <consortium name="DOE Joint Genome Institute"/>
            <consortium name="Mycorrhizal Genomics Consortium"/>
            <person name="Kohler A."/>
            <person name="Kuo A."/>
            <person name="Nagy L.G."/>
            <person name="Floudas D."/>
            <person name="Copeland A."/>
            <person name="Barry K.W."/>
            <person name="Cichocki N."/>
            <person name="Veneault-Fourrey C."/>
            <person name="LaButti K."/>
            <person name="Lindquist E.A."/>
            <person name="Lipzen A."/>
            <person name="Lundell T."/>
            <person name="Morin E."/>
            <person name="Murat C."/>
            <person name="Riley R."/>
            <person name="Ohm R."/>
            <person name="Sun H."/>
            <person name="Tunlid A."/>
            <person name="Henrissat B."/>
            <person name="Grigoriev I.V."/>
            <person name="Hibbett D.S."/>
            <person name="Martin F."/>
        </authorList>
    </citation>
    <scope>NUCLEOTIDE SEQUENCE [LARGE SCALE GENOMIC DNA]</scope>
    <source>
        <strain evidence="3">F 1598</strain>
    </source>
</reference>
<dbReference type="HOGENOM" id="CLU_1489550_0_0_1"/>
<dbReference type="STRING" id="765440.A0A0C3ACH4"/>
<protein>
    <recommendedName>
        <fullName evidence="4">Cyclin N-terminal domain-containing protein</fullName>
    </recommendedName>
</protein>
<organism evidence="2 3">
    <name type="scientific">Piloderma croceum (strain F 1598)</name>
    <dbReference type="NCBI Taxonomy" id="765440"/>
    <lineage>
        <taxon>Eukaryota</taxon>
        <taxon>Fungi</taxon>
        <taxon>Dikarya</taxon>
        <taxon>Basidiomycota</taxon>
        <taxon>Agaricomycotina</taxon>
        <taxon>Agaricomycetes</taxon>
        <taxon>Agaricomycetidae</taxon>
        <taxon>Atheliales</taxon>
        <taxon>Atheliaceae</taxon>
        <taxon>Piloderma</taxon>
    </lineage>
</organism>
<accession>A0A0C3ACH4</accession>
<feature type="compositionally biased region" description="Low complexity" evidence="1">
    <location>
        <begin position="82"/>
        <end position="93"/>
    </location>
</feature>
<evidence type="ECO:0008006" key="4">
    <source>
        <dbReference type="Google" id="ProtNLM"/>
    </source>
</evidence>
<dbReference type="OrthoDB" id="244495at2759"/>
<dbReference type="Proteomes" id="UP000054166">
    <property type="component" value="Unassembled WGS sequence"/>
</dbReference>
<sequence>MEHSRAGMFQLQEINQMECEMCQYLDWELNVEPPTLKEFEDMQCPLIPSLLSPPTQRPLPRQYPQTLQKHTSHPPTTPDTPEPSYSESMSPASSVSPQMLVGMIDDTVKIVSHESYLGLSIVEQVALNFAMIKQKMFAFAAPSNGSPLSLQYYPIHLIPIASSLLWTIYFLHPPTLNELHS</sequence>
<dbReference type="EMBL" id="KN833301">
    <property type="protein sequence ID" value="KIM71483.1"/>
    <property type="molecule type" value="Genomic_DNA"/>
</dbReference>
<proteinExistence type="predicted"/>
<dbReference type="Gene3D" id="1.10.472.10">
    <property type="entry name" value="Cyclin-like"/>
    <property type="match status" value="1"/>
</dbReference>
<feature type="region of interest" description="Disordered" evidence="1">
    <location>
        <begin position="47"/>
        <end position="93"/>
    </location>
</feature>
<evidence type="ECO:0000313" key="2">
    <source>
        <dbReference type="EMBL" id="KIM71483.1"/>
    </source>
</evidence>
<name>A0A0C3ACH4_PILCF</name>
<keyword evidence="3" id="KW-1185">Reference proteome</keyword>
<evidence type="ECO:0000313" key="3">
    <source>
        <dbReference type="Proteomes" id="UP000054166"/>
    </source>
</evidence>
<reference evidence="2 3" key="1">
    <citation type="submission" date="2014-04" db="EMBL/GenBank/DDBJ databases">
        <authorList>
            <consortium name="DOE Joint Genome Institute"/>
            <person name="Kuo A."/>
            <person name="Tarkka M."/>
            <person name="Buscot F."/>
            <person name="Kohler A."/>
            <person name="Nagy L.G."/>
            <person name="Floudas D."/>
            <person name="Copeland A."/>
            <person name="Barry K.W."/>
            <person name="Cichocki N."/>
            <person name="Veneault-Fourrey C."/>
            <person name="LaButti K."/>
            <person name="Lindquist E.A."/>
            <person name="Lipzen A."/>
            <person name="Lundell T."/>
            <person name="Morin E."/>
            <person name="Murat C."/>
            <person name="Sun H."/>
            <person name="Tunlid A."/>
            <person name="Henrissat B."/>
            <person name="Grigoriev I.V."/>
            <person name="Hibbett D.S."/>
            <person name="Martin F."/>
            <person name="Nordberg H.P."/>
            <person name="Cantor M.N."/>
            <person name="Hua S.X."/>
        </authorList>
    </citation>
    <scope>NUCLEOTIDE SEQUENCE [LARGE SCALE GENOMIC DNA]</scope>
    <source>
        <strain evidence="2 3">F 1598</strain>
    </source>
</reference>
<evidence type="ECO:0000256" key="1">
    <source>
        <dbReference type="SAM" id="MobiDB-lite"/>
    </source>
</evidence>
<dbReference type="InParanoid" id="A0A0C3ACH4"/>
<dbReference type="AlphaFoldDB" id="A0A0C3ACH4"/>